<dbReference type="AlphaFoldDB" id="A0A3B1CZX9"/>
<name>A0A3B1CZX9_9ZZZZ</name>
<dbReference type="InterPro" id="IPR029056">
    <property type="entry name" value="Ribokinase-like"/>
</dbReference>
<dbReference type="PANTHER" id="PTHR46566">
    <property type="entry name" value="1-PHOSPHOFRUCTOKINASE-RELATED"/>
    <property type="match status" value="1"/>
</dbReference>
<organism evidence="1">
    <name type="scientific">hydrothermal vent metagenome</name>
    <dbReference type="NCBI Taxonomy" id="652676"/>
    <lineage>
        <taxon>unclassified sequences</taxon>
        <taxon>metagenomes</taxon>
        <taxon>ecological metagenomes</taxon>
    </lineage>
</organism>
<accession>A0A3B1CZX9</accession>
<dbReference type="EC" id="2.7.1.56" evidence="1"/>
<dbReference type="SUPFAM" id="SSF53613">
    <property type="entry name" value="Ribokinase-like"/>
    <property type="match status" value="1"/>
</dbReference>
<dbReference type="GO" id="GO:0008662">
    <property type="term" value="F:1-phosphofructokinase activity"/>
    <property type="evidence" value="ECO:0007669"/>
    <property type="project" value="UniProtKB-EC"/>
</dbReference>
<keyword evidence="1" id="KW-0418">Kinase</keyword>
<reference evidence="1" key="1">
    <citation type="submission" date="2018-06" db="EMBL/GenBank/DDBJ databases">
        <authorList>
            <person name="Zhirakovskaya E."/>
        </authorList>
    </citation>
    <scope>NUCLEOTIDE SEQUENCE</scope>
</reference>
<gene>
    <name evidence="1" type="ORF">MNBD_IGNAVI01-482</name>
</gene>
<dbReference type="GO" id="GO:0005829">
    <property type="term" value="C:cytosol"/>
    <property type="evidence" value="ECO:0007669"/>
    <property type="project" value="TreeGrafter"/>
</dbReference>
<feature type="non-terminal residue" evidence="1">
    <location>
        <position position="47"/>
    </location>
</feature>
<dbReference type="PANTHER" id="PTHR46566:SF1">
    <property type="entry name" value="1-PHOSPHOFRUCTOKINASE"/>
    <property type="match status" value="1"/>
</dbReference>
<keyword evidence="1" id="KW-0808">Transferase</keyword>
<protein>
    <submittedName>
        <fullName evidence="1">1-phosphofructokinase</fullName>
        <ecNumber evidence="1">2.7.1.56</ecNumber>
    </submittedName>
</protein>
<dbReference type="Gene3D" id="3.40.1190.20">
    <property type="match status" value="1"/>
</dbReference>
<dbReference type="EMBL" id="UOGD01000213">
    <property type="protein sequence ID" value="VAX22097.1"/>
    <property type="molecule type" value="Genomic_DNA"/>
</dbReference>
<evidence type="ECO:0000313" key="1">
    <source>
        <dbReference type="EMBL" id="VAX22097.1"/>
    </source>
</evidence>
<sequence length="47" mass="5423">MIYTVTLNPALDRTIWIQSIQNDDPNRIKKEKKYAGGKGIDVSRVLY</sequence>
<proteinExistence type="predicted"/>